<gene>
    <name evidence="3" type="ORF">BCR35DRAFT_308323</name>
</gene>
<feature type="compositionally biased region" description="Polar residues" evidence="1">
    <location>
        <begin position="404"/>
        <end position="422"/>
    </location>
</feature>
<evidence type="ECO:0000313" key="4">
    <source>
        <dbReference type="Proteomes" id="UP000193467"/>
    </source>
</evidence>
<evidence type="ECO:0000313" key="3">
    <source>
        <dbReference type="EMBL" id="ORY67951.1"/>
    </source>
</evidence>
<dbReference type="AlphaFoldDB" id="A0A1Y2E8S1"/>
<sequence>MPNNATAMVELIIAAVPEGGNLFNVLKETLYIRIFPVIPGGPFEIQLYVFAGIFAIDALLLLASLGVRLSQRQFKVFSWTPAVGGGPGSYITPNFADAWQLTTLVFLGCLEGFVARCLSHTAGSLKPGYTSMITLAYLPSWISAWLACWSLSVAHALSSRPHNPRWFNNPRFLNYHFVVGAVLFTIIIIVLASITSSFYDSMLHDFGVVEKALGKLGAQFAEGGMSRGEAEAGLRGVAPLMQHQFGWIDFFIPSFRAMWAFFFFAALYVYAILIVVGLHYFRMLRRELLSVNGTSSPADKKRLRRAWRLAALTSACVALIGVAFTVDSAFLATNPRAALPSSLTLQMEVLGALYAFALVGTPACFFSLIKSLQSLPPERRKHLPFLETTLGTSTTPHAPPPTRQLPQSSNSAIQHASISVEQTVLEEKEGEEGEEKVYTEVFTEDSEKSRARGSEEGSGAGRRRGSRQIKLGEQDE</sequence>
<dbReference type="Proteomes" id="UP000193467">
    <property type="component" value="Unassembled WGS sequence"/>
</dbReference>
<comment type="caution">
    <text evidence="3">The sequence shown here is derived from an EMBL/GenBank/DDBJ whole genome shotgun (WGS) entry which is preliminary data.</text>
</comment>
<dbReference type="InParanoid" id="A0A1Y2E8S1"/>
<proteinExistence type="predicted"/>
<feature type="transmembrane region" description="Helical" evidence="2">
    <location>
        <begin position="45"/>
        <end position="67"/>
    </location>
</feature>
<evidence type="ECO:0000256" key="1">
    <source>
        <dbReference type="SAM" id="MobiDB-lite"/>
    </source>
</evidence>
<feature type="region of interest" description="Disordered" evidence="1">
    <location>
        <begin position="389"/>
        <end position="476"/>
    </location>
</feature>
<evidence type="ECO:0000256" key="2">
    <source>
        <dbReference type="SAM" id="Phobius"/>
    </source>
</evidence>
<keyword evidence="2" id="KW-1133">Transmembrane helix</keyword>
<feature type="compositionally biased region" description="Basic and acidic residues" evidence="1">
    <location>
        <begin position="445"/>
        <end position="455"/>
    </location>
</feature>
<feature type="transmembrane region" description="Helical" evidence="2">
    <location>
        <begin position="257"/>
        <end position="281"/>
    </location>
</feature>
<keyword evidence="2" id="KW-0472">Membrane</keyword>
<protein>
    <submittedName>
        <fullName evidence="3">Uncharacterized protein</fullName>
    </submittedName>
</protein>
<accession>A0A1Y2E8S1</accession>
<feature type="transmembrane region" description="Helical" evidence="2">
    <location>
        <begin position="352"/>
        <end position="372"/>
    </location>
</feature>
<keyword evidence="4" id="KW-1185">Reference proteome</keyword>
<feature type="transmembrane region" description="Helical" evidence="2">
    <location>
        <begin position="177"/>
        <end position="199"/>
    </location>
</feature>
<dbReference type="STRING" id="106004.A0A1Y2E8S1"/>
<dbReference type="EMBL" id="MCGR01000060">
    <property type="protein sequence ID" value="ORY67951.1"/>
    <property type="molecule type" value="Genomic_DNA"/>
</dbReference>
<feature type="transmembrane region" description="Helical" evidence="2">
    <location>
        <begin position="309"/>
        <end position="332"/>
    </location>
</feature>
<organism evidence="3 4">
    <name type="scientific">Leucosporidium creatinivorum</name>
    <dbReference type="NCBI Taxonomy" id="106004"/>
    <lineage>
        <taxon>Eukaryota</taxon>
        <taxon>Fungi</taxon>
        <taxon>Dikarya</taxon>
        <taxon>Basidiomycota</taxon>
        <taxon>Pucciniomycotina</taxon>
        <taxon>Microbotryomycetes</taxon>
        <taxon>Leucosporidiales</taxon>
        <taxon>Leucosporidium</taxon>
    </lineage>
</organism>
<reference evidence="3 4" key="1">
    <citation type="submission" date="2016-07" db="EMBL/GenBank/DDBJ databases">
        <title>Pervasive Adenine N6-methylation of Active Genes in Fungi.</title>
        <authorList>
            <consortium name="DOE Joint Genome Institute"/>
            <person name="Mondo S.J."/>
            <person name="Dannebaum R.O."/>
            <person name="Kuo R.C."/>
            <person name="Labutti K."/>
            <person name="Haridas S."/>
            <person name="Kuo A."/>
            <person name="Salamov A."/>
            <person name="Ahrendt S.R."/>
            <person name="Lipzen A."/>
            <person name="Sullivan W."/>
            <person name="Andreopoulos W.B."/>
            <person name="Clum A."/>
            <person name="Lindquist E."/>
            <person name="Daum C."/>
            <person name="Ramamoorthy G.K."/>
            <person name="Gryganskyi A."/>
            <person name="Culley D."/>
            <person name="Magnuson J.K."/>
            <person name="James T.Y."/>
            <person name="O'Malley M.A."/>
            <person name="Stajich J.E."/>
            <person name="Spatafora J.W."/>
            <person name="Visel A."/>
            <person name="Grigoriev I.V."/>
        </authorList>
    </citation>
    <scope>NUCLEOTIDE SEQUENCE [LARGE SCALE GENOMIC DNA]</scope>
    <source>
        <strain evidence="3 4">62-1032</strain>
    </source>
</reference>
<keyword evidence="2" id="KW-0812">Transmembrane</keyword>
<name>A0A1Y2E8S1_9BASI</name>